<evidence type="ECO:0000313" key="3">
    <source>
        <dbReference type="Proteomes" id="UP001303160"/>
    </source>
</evidence>
<gene>
    <name evidence="2" type="ORF">QBC40DRAFT_277995</name>
</gene>
<evidence type="ECO:0000313" key="2">
    <source>
        <dbReference type="EMBL" id="KAK4201642.1"/>
    </source>
</evidence>
<accession>A0AAN6XPS5</accession>
<sequence length="94" mass="10520">MRGGRFGYSVLDTVVLLYCCIVNFSLLLFTSQGRLAGAAGTVEWTIEQKTGSDMGGYQEKALSYSSRGLAFFFRVYTQGWSLLLIRDGSWSWNL</sequence>
<comment type="caution">
    <text evidence="2">The sequence shown here is derived from an EMBL/GenBank/DDBJ whole genome shotgun (WGS) entry which is preliminary data.</text>
</comment>
<keyword evidence="3" id="KW-1185">Reference proteome</keyword>
<keyword evidence="1" id="KW-0812">Transmembrane</keyword>
<reference evidence="2" key="2">
    <citation type="submission" date="2023-05" db="EMBL/GenBank/DDBJ databases">
        <authorList>
            <consortium name="Lawrence Berkeley National Laboratory"/>
            <person name="Steindorff A."/>
            <person name="Hensen N."/>
            <person name="Bonometti L."/>
            <person name="Westerberg I."/>
            <person name="Brannstrom I.O."/>
            <person name="Guillou S."/>
            <person name="Cros-Aarteil S."/>
            <person name="Calhoun S."/>
            <person name="Haridas S."/>
            <person name="Kuo A."/>
            <person name="Mondo S."/>
            <person name="Pangilinan J."/>
            <person name="Riley R."/>
            <person name="Labutti K."/>
            <person name="Andreopoulos B."/>
            <person name="Lipzen A."/>
            <person name="Chen C."/>
            <person name="Yanf M."/>
            <person name="Daum C."/>
            <person name="Ng V."/>
            <person name="Clum A."/>
            <person name="Ohm R."/>
            <person name="Martin F."/>
            <person name="Silar P."/>
            <person name="Natvig D."/>
            <person name="Lalanne C."/>
            <person name="Gautier V."/>
            <person name="Ament-Velasquez S.L."/>
            <person name="Kruys A."/>
            <person name="Hutchinson M.I."/>
            <person name="Powell A.J."/>
            <person name="Barry K."/>
            <person name="Miller A.N."/>
            <person name="Grigoriev I.V."/>
            <person name="Debuchy R."/>
            <person name="Gladieux P."/>
            <person name="Thoren M.H."/>
            <person name="Johannesson H."/>
        </authorList>
    </citation>
    <scope>NUCLEOTIDE SEQUENCE</scope>
    <source>
        <strain evidence="2">CBS 315.58</strain>
    </source>
</reference>
<proteinExistence type="predicted"/>
<protein>
    <submittedName>
        <fullName evidence="2">Uncharacterized protein</fullName>
    </submittedName>
</protein>
<keyword evidence="1" id="KW-1133">Transmembrane helix</keyword>
<organism evidence="2 3">
    <name type="scientific">Triangularia verruculosa</name>
    <dbReference type="NCBI Taxonomy" id="2587418"/>
    <lineage>
        <taxon>Eukaryota</taxon>
        <taxon>Fungi</taxon>
        <taxon>Dikarya</taxon>
        <taxon>Ascomycota</taxon>
        <taxon>Pezizomycotina</taxon>
        <taxon>Sordariomycetes</taxon>
        <taxon>Sordariomycetidae</taxon>
        <taxon>Sordariales</taxon>
        <taxon>Podosporaceae</taxon>
        <taxon>Triangularia</taxon>
    </lineage>
</organism>
<keyword evidence="1" id="KW-0472">Membrane</keyword>
<feature type="non-terminal residue" evidence="2">
    <location>
        <position position="94"/>
    </location>
</feature>
<dbReference type="Proteomes" id="UP001303160">
    <property type="component" value="Unassembled WGS sequence"/>
</dbReference>
<name>A0AAN6XPS5_9PEZI</name>
<dbReference type="AlphaFoldDB" id="A0AAN6XPS5"/>
<evidence type="ECO:0000256" key="1">
    <source>
        <dbReference type="SAM" id="Phobius"/>
    </source>
</evidence>
<feature type="transmembrane region" description="Helical" evidence="1">
    <location>
        <begin position="6"/>
        <end position="29"/>
    </location>
</feature>
<dbReference type="EMBL" id="MU863905">
    <property type="protein sequence ID" value="KAK4201642.1"/>
    <property type="molecule type" value="Genomic_DNA"/>
</dbReference>
<reference evidence="2" key="1">
    <citation type="journal article" date="2023" name="Mol. Phylogenet. Evol.">
        <title>Genome-scale phylogeny and comparative genomics of the fungal order Sordariales.</title>
        <authorList>
            <person name="Hensen N."/>
            <person name="Bonometti L."/>
            <person name="Westerberg I."/>
            <person name="Brannstrom I.O."/>
            <person name="Guillou S."/>
            <person name="Cros-Aarteil S."/>
            <person name="Calhoun S."/>
            <person name="Haridas S."/>
            <person name="Kuo A."/>
            <person name="Mondo S."/>
            <person name="Pangilinan J."/>
            <person name="Riley R."/>
            <person name="LaButti K."/>
            <person name="Andreopoulos B."/>
            <person name="Lipzen A."/>
            <person name="Chen C."/>
            <person name="Yan M."/>
            <person name="Daum C."/>
            <person name="Ng V."/>
            <person name="Clum A."/>
            <person name="Steindorff A."/>
            <person name="Ohm R.A."/>
            <person name="Martin F."/>
            <person name="Silar P."/>
            <person name="Natvig D.O."/>
            <person name="Lalanne C."/>
            <person name="Gautier V."/>
            <person name="Ament-Velasquez S.L."/>
            <person name="Kruys A."/>
            <person name="Hutchinson M.I."/>
            <person name="Powell A.J."/>
            <person name="Barry K."/>
            <person name="Miller A.N."/>
            <person name="Grigoriev I.V."/>
            <person name="Debuchy R."/>
            <person name="Gladieux P."/>
            <person name="Hiltunen Thoren M."/>
            <person name="Johannesson H."/>
        </authorList>
    </citation>
    <scope>NUCLEOTIDE SEQUENCE</scope>
    <source>
        <strain evidence="2">CBS 315.58</strain>
    </source>
</reference>